<feature type="region of interest" description="Disordered" evidence="1">
    <location>
        <begin position="301"/>
        <end position="382"/>
    </location>
</feature>
<dbReference type="AlphaFoldDB" id="A0A7S4ALK6"/>
<proteinExistence type="predicted"/>
<name>A0A7S4ALK6_9STRA</name>
<accession>A0A7S4ALK6</accession>
<dbReference type="EMBL" id="HBIX01017430">
    <property type="protein sequence ID" value="CAE0719816.1"/>
    <property type="molecule type" value="Transcribed_RNA"/>
</dbReference>
<feature type="compositionally biased region" description="Polar residues" evidence="1">
    <location>
        <begin position="327"/>
        <end position="340"/>
    </location>
</feature>
<evidence type="ECO:0008006" key="3">
    <source>
        <dbReference type="Google" id="ProtNLM"/>
    </source>
</evidence>
<feature type="compositionally biased region" description="Polar residues" evidence="1">
    <location>
        <begin position="163"/>
        <end position="177"/>
    </location>
</feature>
<evidence type="ECO:0000256" key="1">
    <source>
        <dbReference type="SAM" id="MobiDB-lite"/>
    </source>
</evidence>
<sequence length="606" mass="67407">MDEVTPRIFNRKVSLEEIKQGTGDPSSVEQLARHFKKNLRTAAATNEELYGEINNGDNLNNVYGGSSRKGLMSASTSAFTKPDAEVHGSHEHEYEYYQAPRPTGFSTTSATAKDVTMRLQKEASGKIPYHRRASPIARMRDTGFQMESSTNANRAGIDNVTQDLFHSNCSPGPQKQGTKSDHEVKKDKRRSWKKKMKIAQAKKRRERRALDDYTVGSSSQFGRNSAIIGCVLDNVEGTNLFQRIAQCTVGEYHRGDGGTASSECEESEYGSASSTSGSNSEDSYSDEDETFFGVRLWGRRSGNRDTKRRGRSQKRRGRSPSRESSADRTNSSEIDPSVDTTVPEEMTASFLSTGDDRTEISTNDRNSPERGISPGKAASATTAGFSNATDHAHYGIPMSSTGFFQQPATATHAFQGSSPGFIKTFIEDIENKGESLLWHEEAPAMDPRNVIIRLKRGYRTLNGAYCAPRLIWTDRRQGLNYGFDIFDIQSLERAEILQLNKFPYAMPGRSMLLQLKNSTSFIFETGTEEDALRFVRGVRWIVTRLAYNLVIGNLDVSCELLDLGLIKPRSTARDICKPESPGTWSRAMDDVTEKLIDNAIASRFEV</sequence>
<feature type="compositionally biased region" description="Basic residues" evidence="1">
    <location>
        <begin position="306"/>
        <end position="319"/>
    </location>
</feature>
<feature type="region of interest" description="Disordered" evidence="1">
    <location>
        <begin position="163"/>
        <end position="211"/>
    </location>
</feature>
<protein>
    <recommendedName>
        <fullName evidence="3">PH domain-containing protein</fullName>
    </recommendedName>
</protein>
<feature type="compositionally biased region" description="Low complexity" evidence="1">
    <location>
        <begin position="269"/>
        <end position="282"/>
    </location>
</feature>
<gene>
    <name evidence="2" type="ORF">PAUS00366_LOCUS12570</name>
</gene>
<evidence type="ECO:0000313" key="2">
    <source>
        <dbReference type="EMBL" id="CAE0719816.1"/>
    </source>
</evidence>
<reference evidence="2" key="1">
    <citation type="submission" date="2021-01" db="EMBL/GenBank/DDBJ databases">
        <authorList>
            <person name="Corre E."/>
            <person name="Pelletier E."/>
            <person name="Niang G."/>
            <person name="Scheremetjew M."/>
            <person name="Finn R."/>
            <person name="Kale V."/>
            <person name="Holt S."/>
            <person name="Cochrane G."/>
            <person name="Meng A."/>
            <person name="Brown T."/>
            <person name="Cohen L."/>
        </authorList>
    </citation>
    <scope>NUCLEOTIDE SEQUENCE</scope>
    <source>
        <strain evidence="2">10249 10 AB</strain>
    </source>
</reference>
<feature type="region of interest" description="Disordered" evidence="1">
    <location>
        <begin position="254"/>
        <end position="286"/>
    </location>
</feature>
<organism evidence="2">
    <name type="scientific">Pseudo-nitzschia australis</name>
    <dbReference type="NCBI Taxonomy" id="44445"/>
    <lineage>
        <taxon>Eukaryota</taxon>
        <taxon>Sar</taxon>
        <taxon>Stramenopiles</taxon>
        <taxon>Ochrophyta</taxon>
        <taxon>Bacillariophyta</taxon>
        <taxon>Bacillariophyceae</taxon>
        <taxon>Bacillariophycidae</taxon>
        <taxon>Bacillariales</taxon>
        <taxon>Bacillariaceae</taxon>
        <taxon>Pseudo-nitzschia</taxon>
    </lineage>
</organism>
<feature type="compositionally biased region" description="Basic residues" evidence="1">
    <location>
        <begin position="187"/>
        <end position="207"/>
    </location>
</feature>